<sequence>MAEHRANRIQGETEELRTALEQSERSRKVAEQELMDTTKRVQLLYTQVAHIAGLYTFLILQKHRVITNNNSRIFSYPFPGQRIRDSRATSLSLSFVEHHPYEYKEEAGN</sequence>
<name>A0A4D9DQ87_9SAUR</name>
<dbReference type="Proteomes" id="UP000297703">
    <property type="component" value="Unassembled WGS sequence"/>
</dbReference>
<protein>
    <submittedName>
        <fullName evidence="5">Post-GPI attachment to proteins factor 2</fullName>
    </submittedName>
</protein>
<dbReference type="Gene3D" id="1.20.5.370">
    <property type="match status" value="1"/>
</dbReference>
<dbReference type="AlphaFoldDB" id="A0A4D9DQ87"/>
<feature type="region of interest" description="Disordered" evidence="4">
    <location>
        <begin position="1"/>
        <end position="27"/>
    </location>
</feature>
<dbReference type="InterPro" id="IPR014751">
    <property type="entry name" value="XRCC4-like_C"/>
</dbReference>
<reference evidence="5 6" key="1">
    <citation type="submission" date="2019-04" db="EMBL/GenBank/DDBJ databases">
        <title>Draft genome of the big-headed turtle Platysternon megacephalum.</title>
        <authorList>
            <person name="Gong S."/>
        </authorList>
    </citation>
    <scope>NUCLEOTIDE SEQUENCE [LARGE SCALE GENOMIC DNA]</scope>
    <source>
        <strain evidence="5">DO16091913</strain>
        <tissue evidence="5">Muscle</tissue>
    </source>
</reference>
<dbReference type="OrthoDB" id="2018427at2759"/>
<organism evidence="5 6">
    <name type="scientific">Platysternon megacephalum</name>
    <name type="common">big-headed turtle</name>
    <dbReference type="NCBI Taxonomy" id="55544"/>
    <lineage>
        <taxon>Eukaryota</taxon>
        <taxon>Metazoa</taxon>
        <taxon>Chordata</taxon>
        <taxon>Craniata</taxon>
        <taxon>Vertebrata</taxon>
        <taxon>Euteleostomi</taxon>
        <taxon>Archelosauria</taxon>
        <taxon>Testudinata</taxon>
        <taxon>Testudines</taxon>
        <taxon>Cryptodira</taxon>
        <taxon>Durocryptodira</taxon>
        <taxon>Testudinoidea</taxon>
        <taxon>Platysternidae</taxon>
        <taxon>Platysternon</taxon>
    </lineage>
</organism>
<keyword evidence="1" id="KW-0175">Coiled coil</keyword>
<evidence type="ECO:0000256" key="2">
    <source>
        <dbReference type="ARBA" id="ARBA00023123"/>
    </source>
</evidence>
<evidence type="ECO:0000256" key="3">
    <source>
        <dbReference type="ARBA" id="ARBA00023175"/>
    </source>
</evidence>
<evidence type="ECO:0000313" key="6">
    <source>
        <dbReference type="Proteomes" id="UP000297703"/>
    </source>
</evidence>
<keyword evidence="3" id="KW-0505">Motor protein</keyword>
<dbReference type="EMBL" id="QXTE01000311">
    <property type="protein sequence ID" value="TFJ99690.1"/>
    <property type="molecule type" value="Genomic_DNA"/>
</dbReference>
<dbReference type="FunFam" id="1.20.5.370:FF:000001">
    <property type="entry name" value="Myosin heavy chain"/>
    <property type="match status" value="1"/>
</dbReference>
<evidence type="ECO:0000256" key="1">
    <source>
        <dbReference type="ARBA" id="ARBA00023054"/>
    </source>
</evidence>
<accession>A0A4D9DQ87</accession>
<keyword evidence="6" id="KW-1185">Reference proteome</keyword>
<comment type="caution">
    <text evidence="5">The sequence shown here is derived from an EMBL/GenBank/DDBJ whole genome shotgun (WGS) entry which is preliminary data.</text>
</comment>
<evidence type="ECO:0000313" key="5">
    <source>
        <dbReference type="EMBL" id="TFJ99690.1"/>
    </source>
</evidence>
<feature type="compositionally biased region" description="Basic and acidic residues" evidence="4">
    <location>
        <begin position="14"/>
        <end position="27"/>
    </location>
</feature>
<dbReference type="STRING" id="55544.A0A4D9DQ87"/>
<reference evidence="5 6" key="2">
    <citation type="submission" date="2019-04" db="EMBL/GenBank/DDBJ databases">
        <title>The genome sequence of big-headed turtle.</title>
        <authorList>
            <person name="Gong S."/>
        </authorList>
    </citation>
    <scope>NUCLEOTIDE SEQUENCE [LARGE SCALE GENOMIC DNA]</scope>
    <source>
        <strain evidence="5">DO16091913</strain>
        <tissue evidence="5">Muscle</tissue>
    </source>
</reference>
<dbReference type="GO" id="GO:0016459">
    <property type="term" value="C:myosin complex"/>
    <property type="evidence" value="ECO:0007669"/>
    <property type="project" value="UniProtKB-KW"/>
</dbReference>
<keyword evidence="2" id="KW-0518">Myosin</keyword>
<gene>
    <name evidence="5" type="ORF">DR999_PMT18239</name>
</gene>
<proteinExistence type="predicted"/>
<evidence type="ECO:0000256" key="4">
    <source>
        <dbReference type="SAM" id="MobiDB-lite"/>
    </source>
</evidence>